<organism evidence="3 4">
    <name type="scientific">Pontibacter flavimaris</name>
    <dbReference type="NCBI Taxonomy" id="1797110"/>
    <lineage>
        <taxon>Bacteria</taxon>
        <taxon>Pseudomonadati</taxon>
        <taxon>Bacteroidota</taxon>
        <taxon>Cytophagia</taxon>
        <taxon>Cytophagales</taxon>
        <taxon>Hymenobacteraceae</taxon>
        <taxon>Pontibacter</taxon>
    </lineage>
</organism>
<evidence type="ECO:0008006" key="5">
    <source>
        <dbReference type="Google" id="ProtNLM"/>
    </source>
</evidence>
<dbReference type="Proteomes" id="UP000186551">
    <property type="component" value="Unassembled WGS sequence"/>
</dbReference>
<gene>
    <name evidence="3" type="ORF">A3841_18660</name>
</gene>
<dbReference type="InterPro" id="IPR006860">
    <property type="entry name" value="FecR"/>
</dbReference>
<evidence type="ECO:0000259" key="2">
    <source>
        <dbReference type="Pfam" id="PF16344"/>
    </source>
</evidence>
<dbReference type="Gene3D" id="3.55.50.30">
    <property type="match status" value="1"/>
</dbReference>
<protein>
    <recommendedName>
        <fullName evidence="5">DUF4974 domain-containing protein</fullName>
    </recommendedName>
</protein>
<evidence type="ECO:0000313" key="4">
    <source>
        <dbReference type="Proteomes" id="UP000186551"/>
    </source>
</evidence>
<evidence type="ECO:0000313" key="3">
    <source>
        <dbReference type="EMBL" id="OKL40343.1"/>
    </source>
</evidence>
<feature type="domain" description="Protein FecR C-terminal" evidence="2">
    <location>
        <begin position="272"/>
        <end position="334"/>
    </location>
</feature>
<evidence type="ECO:0000259" key="1">
    <source>
        <dbReference type="Pfam" id="PF04773"/>
    </source>
</evidence>
<dbReference type="Gene3D" id="2.60.120.1440">
    <property type="match status" value="1"/>
</dbReference>
<reference evidence="3 4" key="1">
    <citation type="submission" date="2016-03" db="EMBL/GenBank/DDBJ databases">
        <title>Genome sequence of Pontibacter sp. nov., of the family cytophagaceae, isolated from marine sediment of the Yellow Sea, China.</title>
        <authorList>
            <person name="Zhang G."/>
            <person name="Zhang R."/>
        </authorList>
    </citation>
    <scope>NUCLEOTIDE SEQUENCE [LARGE SCALE GENOMIC DNA]</scope>
    <source>
        <strain evidence="3 4">S10-8</strain>
    </source>
</reference>
<name>A0A1Q5PDT4_9BACT</name>
<dbReference type="InterPro" id="IPR012373">
    <property type="entry name" value="Ferrdict_sens_TM"/>
</dbReference>
<dbReference type="GO" id="GO:0016989">
    <property type="term" value="F:sigma factor antagonist activity"/>
    <property type="evidence" value="ECO:0007669"/>
    <property type="project" value="TreeGrafter"/>
</dbReference>
<dbReference type="Pfam" id="PF04773">
    <property type="entry name" value="FecR"/>
    <property type="match status" value="1"/>
</dbReference>
<dbReference type="Pfam" id="PF16344">
    <property type="entry name" value="FecR_C"/>
    <property type="match status" value="1"/>
</dbReference>
<dbReference type="PANTHER" id="PTHR30273">
    <property type="entry name" value="PERIPLASMIC SIGNAL SENSOR AND SIGMA FACTOR ACTIVATOR FECR-RELATED"/>
    <property type="match status" value="1"/>
</dbReference>
<dbReference type="PIRSF" id="PIRSF018266">
    <property type="entry name" value="FecR"/>
    <property type="match status" value="1"/>
</dbReference>
<accession>A0A1Q5PDT4</accession>
<keyword evidence="4" id="KW-1185">Reference proteome</keyword>
<comment type="caution">
    <text evidence="3">The sequence shown here is derived from an EMBL/GenBank/DDBJ whole genome shotgun (WGS) entry which is preliminary data.</text>
</comment>
<dbReference type="AlphaFoldDB" id="A0A1Q5PDT4"/>
<dbReference type="OrthoDB" id="1523489at2"/>
<dbReference type="InterPro" id="IPR032508">
    <property type="entry name" value="FecR_C"/>
</dbReference>
<dbReference type="STRING" id="1797110.A3841_18660"/>
<dbReference type="EMBL" id="LVWA01000005">
    <property type="protein sequence ID" value="OKL40343.1"/>
    <property type="molecule type" value="Genomic_DNA"/>
</dbReference>
<proteinExistence type="predicted"/>
<dbReference type="PANTHER" id="PTHR30273:SF2">
    <property type="entry name" value="PROTEIN FECR"/>
    <property type="match status" value="1"/>
</dbReference>
<feature type="domain" description="FecR protein" evidence="1">
    <location>
        <begin position="130"/>
        <end position="225"/>
    </location>
</feature>
<dbReference type="RefSeq" id="WP_073852446.1">
    <property type="nucleotide sequence ID" value="NZ_LVWA01000005.1"/>
</dbReference>
<sequence>MNYQLASAVDFAADEYFIQWVKAPDAAGDTFWLGWLAQNPSKREEVEQARKLVVLLSGHQPGYQPAGVDEVWQRLQRAMQEEQDGEPMEEVVVPISWWSGNLSRSIAAAVALLLVGAATVFLMRQAPVSYTTGYGEKLSVLLPDSSRVVLNGNSSITYSNHWPGFSARRVYLRGEAFFDVAHKGADQKFVVHTADEAAVEVLGTEFNVKSRNNGSKVMLASGKVQLSFQQKGQEQLVVMQPGELVEVLKTEGMITRERVSPELYIAWKDDKVIFDNTSLQEIANMLEQVYGYQVVIEDAELARQKLTASLNEQGVDKILATVSATLGARITKQEELKTILISNI</sequence>